<proteinExistence type="predicted"/>
<dbReference type="RefSeq" id="WP_004824684.1">
    <property type="nucleotide sequence ID" value="NZ_ADDO01000035.1"/>
</dbReference>
<dbReference type="InterPro" id="IPR052200">
    <property type="entry name" value="Protoporphyrinogen_IX_DH"/>
</dbReference>
<dbReference type="GO" id="GO:0006783">
    <property type="term" value="P:heme biosynthetic process"/>
    <property type="evidence" value="ECO:0007669"/>
    <property type="project" value="TreeGrafter"/>
</dbReference>
<dbReference type="GO" id="GO:0010181">
    <property type="term" value="F:FMN binding"/>
    <property type="evidence" value="ECO:0007669"/>
    <property type="project" value="InterPro"/>
</dbReference>
<dbReference type="eggNOG" id="COG0716">
    <property type="taxonomic scope" value="Bacteria"/>
</dbReference>
<dbReference type="GO" id="GO:0070819">
    <property type="term" value="F:menaquinone-dependent protoporphyrinogen oxidase activity"/>
    <property type="evidence" value="ECO:0007669"/>
    <property type="project" value="TreeGrafter"/>
</dbReference>
<dbReference type="GO" id="GO:0016651">
    <property type="term" value="F:oxidoreductase activity, acting on NAD(P)H"/>
    <property type="evidence" value="ECO:0007669"/>
    <property type="project" value="UniProtKB-ARBA"/>
</dbReference>
<accession>D1VTA9</accession>
<dbReference type="AlphaFoldDB" id="D1VTA9"/>
<feature type="domain" description="Flavodoxin-like" evidence="1">
    <location>
        <begin position="58"/>
        <end position="171"/>
    </location>
</feature>
<dbReference type="EMBL" id="ADDO01000035">
    <property type="protein sequence ID" value="EFA90216.1"/>
    <property type="molecule type" value="Genomic_DNA"/>
</dbReference>
<dbReference type="PANTHER" id="PTHR38030">
    <property type="entry name" value="PROTOPORPHYRINOGEN IX DEHYDROGENASE [MENAQUINONE]"/>
    <property type="match status" value="1"/>
</dbReference>
<keyword evidence="3" id="KW-1185">Reference proteome</keyword>
<dbReference type="PANTHER" id="PTHR38030:SF2">
    <property type="entry name" value="PROTOPORPHYRINOGEN IX DEHYDROGENASE [QUINONE]"/>
    <property type="match status" value="1"/>
</dbReference>
<evidence type="ECO:0000259" key="1">
    <source>
        <dbReference type="Pfam" id="PF12641"/>
    </source>
</evidence>
<dbReference type="InterPro" id="IPR029039">
    <property type="entry name" value="Flavoprotein-like_sf"/>
</dbReference>
<protein>
    <submittedName>
        <fullName evidence="2">Flavodoxin family protein</fullName>
    </submittedName>
</protein>
<evidence type="ECO:0000313" key="2">
    <source>
        <dbReference type="EMBL" id="EFA90216.1"/>
    </source>
</evidence>
<dbReference type="GO" id="GO:0009055">
    <property type="term" value="F:electron transfer activity"/>
    <property type="evidence" value="ECO:0007669"/>
    <property type="project" value="InterPro"/>
</dbReference>
<sequence>MKGLILYSSKTGNTKIMAEQIYKKLKEKFQIYLCDISSIDNSGAVPCNLGADPLGLSLDMEKSSKEKIENFDFVLLGAWIDRGTLNKNAMKVFKRIKNKKIGLFATLGAMPNSDHGKNVKKTLEELLKNKESLGTYLCPGQVDPKMIKKLEGLTGMVVPKKIKDKMIQTSLKSRKATEEELKDAGEYFYKKINSITT</sequence>
<organism evidence="2 3">
    <name type="scientific">Peptoniphilus lacrimalis 315-B</name>
    <dbReference type="NCBI Taxonomy" id="596330"/>
    <lineage>
        <taxon>Bacteria</taxon>
        <taxon>Bacillati</taxon>
        <taxon>Bacillota</taxon>
        <taxon>Tissierellia</taxon>
        <taxon>Tissierellales</taxon>
        <taxon>Peptoniphilaceae</taxon>
        <taxon>Peptoniphilus</taxon>
    </lineage>
</organism>
<dbReference type="Pfam" id="PF12641">
    <property type="entry name" value="Flavodoxin_3"/>
    <property type="match status" value="1"/>
</dbReference>
<comment type="caution">
    <text evidence="2">The sequence shown here is derived from an EMBL/GenBank/DDBJ whole genome shotgun (WGS) entry which is preliminary data.</text>
</comment>
<evidence type="ECO:0000313" key="3">
    <source>
        <dbReference type="Proteomes" id="UP000005711"/>
    </source>
</evidence>
<dbReference type="InterPro" id="IPR001226">
    <property type="entry name" value="Flavodoxin_CS"/>
</dbReference>
<dbReference type="Gene3D" id="3.40.50.360">
    <property type="match status" value="1"/>
</dbReference>
<dbReference type="PROSITE" id="PS00201">
    <property type="entry name" value="FLAVODOXIN"/>
    <property type="match status" value="1"/>
</dbReference>
<dbReference type="SUPFAM" id="SSF52218">
    <property type="entry name" value="Flavoproteins"/>
    <property type="match status" value="1"/>
</dbReference>
<name>D1VTA9_9FIRM</name>
<dbReference type="Proteomes" id="UP000005711">
    <property type="component" value="Unassembled WGS sequence"/>
</dbReference>
<dbReference type="InterPro" id="IPR008254">
    <property type="entry name" value="Flavodoxin/NO_synth"/>
</dbReference>
<reference evidence="2 3" key="1">
    <citation type="submission" date="2009-12" db="EMBL/GenBank/DDBJ databases">
        <title>Genome Sequence of Peptoniphilus lacrimalis 315-B.</title>
        <authorList>
            <person name="Durkin A.S."/>
            <person name="Madupu R."/>
            <person name="Torralba M."/>
            <person name="Methe B."/>
            <person name="Sutton G."/>
            <person name="Strausberg R.L."/>
            <person name="Nelson K.E."/>
        </authorList>
    </citation>
    <scope>NUCLEOTIDE SEQUENCE [LARGE SCALE GENOMIC DNA]</scope>
    <source>
        <strain evidence="2 3">315-B</strain>
    </source>
</reference>
<gene>
    <name evidence="2" type="ORF">HMPREF0628_0370</name>
</gene>